<accession>A0AAW1UR69</accession>
<dbReference type="AlphaFoldDB" id="A0AAW1UR69"/>
<name>A0AAW1UR69_9CUCU</name>
<dbReference type="SUPFAM" id="SSF57889">
    <property type="entry name" value="Cysteine-rich domain"/>
    <property type="match status" value="1"/>
</dbReference>
<organism evidence="1 2">
    <name type="scientific">Henosepilachna vigintioctopunctata</name>
    <dbReference type="NCBI Taxonomy" id="420089"/>
    <lineage>
        <taxon>Eukaryota</taxon>
        <taxon>Metazoa</taxon>
        <taxon>Ecdysozoa</taxon>
        <taxon>Arthropoda</taxon>
        <taxon>Hexapoda</taxon>
        <taxon>Insecta</taxon>
        <taxon>Pterygota</taxon>
        <taxon>Neoptera</taxon>
        <taxon>Endopterygota</taxon>
        <taxon>Coleoptera</taxon>
        <taxon>Polyphaga</taxon>
        <taxon>Cucujiformia</taxon>
        <taxon>Coccinelloidea</taxon>
        <taxon>Coccinellidae</taxon>
        <taxon>Epilachninae</taxon>
        <taxon>Epilachnini</taxon>
        <taxon>Henosepilachna</taxon>
    </lineage>
</organism>
<dbReference type="Proteomes" id="UP001431783">
    <property type="component" value="Unassembled WGS sequence"/>
</dbReference>
<protein>
    <submittedName>
        <fullName evidence="1">Uncharacterized protein</fullName>
    </submittedName>
</protein>
<keyword evidence="2" id="KW-1185">Reference proteome</keyword>
<reference evidence="1 2" key="1">
    <citation type="submission" date="2023-03" db="EMBL/GenBank/DDBJ databases">
        <title>Genome insight into feeding habits of ladybird beetles.</title>
        <authorList>
            <person name="Li H.-S."/>
            <person name="Huang Y.-H."/>
            <person name="Pang H."/>
        </authorList>
    </citation>
    <scope>NUCLEOTIDE SEQUENCE [LARGE SCALE GENOMIC DNA]</scope>
    <source>
        <strain evidence="1">SYSU_2023b</strain>
        <tissue evidence="1">Whole body</tissue>
    </source>
</reference>
<dbReference type="EMBL" id="JARQZJ010000076">
    <property type="protein sequence ID" value="KAK9882467.1"/>
    <property type="molecule type" value="Genomic_DNA"/>
</dbReference>
<comment type="caution">
    <text evidence="1">The sequence shown here is derived from an EMBL/GenBank/DDBJ whole genome shotgun (WGS) entry which is preliminary data.</text>
</comment>
<gene>
    <name evidence="1" type="ORF">WA026_021502</name>
</gene>
<dbReference type="InterPro" id="IPR046349">
    <property type="entry name" value="C1-like_sf"/>
</dbReference>
<dbReference type="Gene3D" id="3.30.40.10">
    <property type="entry name" value="Zinc/RING finger domain, C3HC4 (zinc finger)"/>
    <property type="match status" value="1"/>
</dbReference>
<sequence>MANNEDADDDQSSNLYENNVKKEEVCAHCNKKVIDVVTCSKCKEIFHRSCLSQAANKKSSTCVHVIDMMEQIRDKENETLRAANNSLKLKVNYLEEILFEVKSKNEVLMQNNSLLIEKMRDIEHRSGNKTQGQQVRNKEDTEIQECQKTMNTELSTHTDVNVHRKWSEILGSNLKINQNKQTVAEKKQRTEKTFI</sequence>
<evidence type="ECO:0000313" key="1">
    <source>
        <dbReference type="EMBL" id="KAK9882467.1"/>
    </source>
</evidence>
<proteinExistence type="predicted"/>
<evidence type="ECO:0000313" key="2">
    <source>
        <dbReference type="Proteomes" id="UP001431783"/>
    </source>
</evidence>
<dbReference type="InterPro" id="IPR013083">
    <property type="entry name" value="Znf_RING/FYVE/PHD"/>
</dbReference>